<dbReference type="Pfam" id="PF03547">
    <property type="entry name" value="Mem_trans"/>
    <property type="match status" value="1"/>
</dbReference>
<evidence type="ECO:0000256" key="9">
    <source>
        <dbReference type="ARBA" id="ARBA00025752"/>
    </source>
</evidence>
<reference evidence="11" key="1">
    <citation type="submission" date="2021-01" db="UniProtKB">
        <authorList>
            <consortium name="EnsemblPlants"/>
        </authorList>
    </citation>
    <scope>IDENTIFICATION</scope>
</reference>
<evidence type="ECO:0000256" key="4">
    <source>
        <dbReference type="ARBA" id="ARBA00022824"/>
    </source>
</evidence>
<keyword evidence="2" id="KW-0813">Transport</keyword>
<keyword evidence="12" id="KW-1185">Reference proteome</keyword>
<comment type="subcellular location">
    <subcellularLocation>
        <location evidence="1">Endoplasmic reticulum membrane</location>
        <topology evidence="1">Multi-pass membrane protein</topology>
    </subcellularLocation>
</comment>
<protein>
    <recommendedName>
        <fullName evidence="13">PIN-like protein</fullName>
    </recommendedName>
</protein>
<keyword evidence="7" id="KW-0927">Auxin signaling pathway</keyword>
<keyword evidence="5 10" id="KW-1133">Transmembrane helix</keyword>
<dbReference type="GO" id="GO:0009734">
    <property type="term" value="P:auxin-activated signaling pathway"/>
    <property type="evidence" value="ECO:0007669"/>
    <property type="project" value="UniProtKB-KW"/>
</dbReference>
<sequence>MQINFLRAVIEYLDGTLPCITLILGGNLIQGLRSSKLKVPVIVGIILIKYLILPIIGIGVVRLASSFGFLPADPLFSYVLMVQFTLPPAMNIGTMTQLVDVGQAECSVLFLWTYIAAAFALTIWSTVFMWILG</sequence>
<evidence type="ECO:0000256" key="5">
    <source>
        <dbReference type="ARBA" id="ARBA00022989"/>
    </source>
</evidence>
<evidence type="ECO:0000256" key="3">
    <source>
        <dbReference type="ARBA" id="ARBA00022692"/>
    </source>
</evidence>
<dbReference type="OMA" id="SANCDVE"/>
<evidence type="ECO:0000313" key="12">
    <source>
        <dbReference type="Proteomes" id="UP000594263"/>
    </source>
</evidence>
<dbReference type="PANTHER" id="PTHR31651:SF3">
    <property type="entry name" value="PROTEIN PIN-LIKES 7"/>
    <property type="match status" value="1"/>
</dbReference>
<evidence type="ECO:0000256" key="8">
    <source>
        <dbReference type="ARBA" id="ARBA00025100"/>
    </source>
</evidence>
<proteinExistence type="inferred from homology"/>
<dbReference type="Gramene" id="Kaladp0070s0136.1.v1.1">
    <property type="protein sequence ID" value="Kaladp0070s0136.1.v1.1"/>
    <property type="gene ID" value="Kaladp0070s0136.v1.1"/>
</dbReference>
<keyword evidence="6 10" id="KW-0472">Membrane</keyword>
<evidence type="ECO:0000256" key="2">
    <source>
        <dbReference type="ARBA" id="ARBA00022448"/>
    </source>
</evidence>
<dbReference type="Proteomes" id="UP000594263">
    <property type="component" value="Unplaced"/>
</dbReference>
<feature type="transmembrane region" description="Helical" evidence="10">
    <location>
        <begin position="12"/>
        <end position="29"/>
    </location>
</feature>
<organism evidence="11 12">
    <name type="scientific">Kalanchoe fedtschenkoi</name>
    <name type="common">Lavender scallops</name>
    <name type="synonym">South American air plant</name>
    <dbReference type="NCBI Taxonomy" id="63787"/>
    <lineage>
        <taxon>Eukaryota</taxon>
        <taxon>Viridiplantae</taxon>
        <taxon>Streptophyta</taxon>
        <taxon>Embryophyta</taxon>
        <taxon>Tracheophyta</taxon>
        <taxon>Spermatophyta</taxon>
        <taxon>Magnoliopsida</taxon>
        <taxon>eudicotyledons</taxon>
        <taxon>Gunneridae</taxon>
        <taxon>Pentapetalae</taxon>
        <taxon>Saxifragales</taxon>
        <taxon>Crassulaceae</taxon>
        <taxon>Kalanchoe</taxon>
    </lineage>
</organism>
<comment type="function">
    <text evidence="8">Involved in cellular auxin homeostasis by regulating auxin metabolism. Regulates intracellular auxin accumulation at the endoplasmic reticulum and thus auxin availability for nuclear auxin signaling.</text>
</comment>
<name>A0A7N1A171_KALFE</name>
<feature type="transmembrane region" description="Helical" evidence="10">
    <location>
        <begin position="75"/>
        <end position="96"/>
    </location>
</feature>
<dbReference type="InterPro" id="IPR045033">
    <property type="entry name" value="PILS1/3/4/5/7"/>
</dbReference>
<dbReference type="GO" id="GO:0005789">
    <property type="term" value="C:endoplasmic reticulum membrane"/>
    <property type="evidence" value="ECO:0007669"/>
    <property type="project" value="UniProtKB-SubCell"/>
</dbReference>
<keyword evidence="3 10" id="KW-0812">Transmembrane</keyword>
<evidence type="ECO:0000313" key="11">
    <source>
        <dbReference type="EnsemblPlants" id="Kaladp0070s0136.1.v1.1"/>
    </source>
</evidence>
<comment type="similarity">
    <text evidence="9">Belongs to the auxin efflux carrier (TC 2.A.69.2) family.</text>
</comment>
<evidence type="ECO:0000256" key="7">
    <source>
        <dbReference type="ARBA" id="ARBA00023294"/>
    </source>
</evidence>
<evidence type="ECO:0000256" key="1">
    <source>
        <dbReference type="ARBA" id="ARBA00004477"/>
    </source>
</evidence>
<feature type="transmembrane region" description="Helical" evidence="10">
    <location>
        <begin position="41"/>
        <end position="63"/>
    </location>
</feature>
<dbReference type="AlphaFoldDB" id="A0A7N1A171"/>
<dbReference type="GO" id="GO:0080162">
    <property type="term" value="P:endoplasmic reticulum to cytosol auxin transport"/>
    <property type="evidence" value="ECO:0007669"/>
    <property type="project" value="InterPro"/>
</dbReference>
<dbReference type="EnsemblPlants" id="Kaladp0070s0136.1.v1.1">
    <property type="protein sequence ID" value="Kaladp0070s0136.1.v1.1"/>
    <property type="gene ID" value="Kaladp0070s0136.v1.1"/>
</dbReference>
<dbReference type="PANTHER" id="PTHR31651">
    <property type="match status" value="1"/>
</dbReference>
<keyword evidence="4" id="KW-0256">Endoplasmic reticulum</keyword>
<evidence type="ECO:0000256" key="6">
    <source>
        <dbReference type="ARBA" id="ARBA00023136"/>
    </source>
</evidence>
<accession>A0A7N1A171</accession>
<dbReference type="InterPro" id="IPR004776">
    <property type="entry name" value="Mem_transp_PIN-like"/>
</dbReference>
<feature type="transmembrane region" description="Helical" evidence="10">
    <location>
        <begin position="108"/>
        <end position="132"/>
    </location>
</feature>
<evidence type="ECO:0000256" key="10">
    <source>
        <dbReference type="SAM" id="Phobius"/>
    </source>
</evidence>
<evidence type="ECO:0008006" key="13">
    <source>
        <dbReference type="Google" id="ProtNLM"/>
    </source>
</evidence>